<dbReference type="GO" id="GO:0005634">
    <property type="term" value="C:nucleus"/>
    <property type="evidence" value="ECO:0007669"/>
    <property type="project" value="InterPro"/>
</dbReference>
<dbReference type="WBParaSite" id="L893_g23846.t1">
    <property type="protein sequence ID" value="L893_g23846.t1"/>
    <property type="gene ID" value="L893_g23846"/>
</dbReference>
<dbReference type="GO" id="GO:0003723">
    <property type="term" value="F:RNA binding"/>
    <property type="evidence" value="ECO:0007669"/>
    <property type="project" value="InterPro"/>
</dbReference>
<keyword evidence="3" id="KW-1185">Reference proteome</keyword>
<evidence type="ECO:0000256" key="1">
    <source>
        <dbReference type="SAM" id="MobiDB-lite"/>
    </source>
</evidence>
<dbReference type="Pfam" id="PF08147">
    <property type="entry name" value="DBP10CT"/>
    <property type="match status" value="1"/>
</dbReference>
<feature type="compositionally biased region" description="Basic residues" evidence="1">
    <location>
        <begin position="278"/>
        <end position="289"/>
    </location>
</feature>
<feature type="compositionally biased region" description="Basic and acidic residues" evidence="1">
    <location>
        <begin position="382"/>
        <end position="394"/>
    </location>
</feature>
<evidence type="ECO:0000259" key="2">
    <source>
        <dbReference type="SMART" id="SM01123"/>
    </source>
</evidence>
<protein>
    <submittedName>
        <fullName evidence="4">RNA helicase</fullName>
    </submittedName>
</protein>
<accession>A0A1I7Z817</accession>
<dbReference type="GO" id="GO:0003724">
    <property type="term" value="F:RNA helicase activity"/>
    <property type="evidence" value="ECO:0007669"/>
    <property type="project" value="InterPro"/>
</dbReference>
<dbReference type="AlphaFoldDB" id="A0A1I7Z817"/>
<organism evidence="3 4">
    <name type="scientific">Steinernema glaseri</name>
    <dbReference type="NCBI Taxonomy" id="37863"/>
    <lineage>
        <taxon>Eukaryota</taxon>
        <taxon>Metazoa</taxon>
        <taxon>Ecdysozoa</taxon>
        <taxon>Nematoda</taxon>
        <taxon>Chromadorea</taxon>
        <taxon>Rhabditida</taxon>
        <taxon>Tylenchina</taxon>
        <taxon>Panagrolaimomorpha</taxon>
        <taxon>Strongyloidoidea</taxon>
        <taxon>Steinernematidae</taxon>
        <taxon>Steinernema</taxon>
    </lineage>
</organism>
<feature type="compositionally biased region" description="Basic residues" evidence="1">
    <location>
        <begin position="412"/>
        <end position="422"/>
    </location>
</feature>
<feature type="compositionally biased region" description="Basic residues" evidence="1">
    <location>
        <begin position="356"/>
        <end position="370"/>
    </location>
</feature>
<proteinExistence type="predicted"/>
<feature type="region of interest" description="Disordered" evidence="1">
    <location>
        <begin position="278"/>
        <end position="422"/>
    </location>
</feature>
<name>A0A1I7Z817_9BILA</name>
<feature type="domain" description="DBP10 C-terminal" evidence="2">
    <location>
        <begin position="265"/>
        <end position="326"/>
    </location>
</feature>
<feature type="compositionally biased region" description="Basic and acidic residues" evidence="1">
    <location>
        <begin position="297"/>
        <end position="307"/>
    </location>
</feature>
<reference evidence="4" key="1">
    <citation type="submission" date="2016-11" db="UniProtKB">
        <authorList>
            <consortium name="WormBaseParasite"/>
        </authorList>
    </citation>
    <scope>IDENTIFICATION</scope>
</reference>
<dbReference type="GO" id="GO:0005524">
    <property type="term" value="F:ATP binding"/>
    <property type="evidence" value="ECO:0007669"/>
    <property type="project" value="InterPro"/>
</dbReference>
<evidence type="ECO:0000313" key="3">
    <source>
        <dbReference type="Proteomes" id="UP000095287"/>
    </source>
</evidence>
<sequence>MPYLIDLFLFFGRPLKFANSQSVYKEDEPLVGTFPEHLIDLEVDFLRNIHDNCQELNDIQFKAKNAMSKYMRTRTQPSSESVRRVKGGILEESMAAAPHPILGAVESSDEAVRFQLLQDLRNFKPSTTIFELHTATKKAQAEVMREKRRQHQHYIERKAVTLAEKKEAKEKDAEVEKSASAAEAATTEDVESTFSKVITGRKFDNMVQSDAMAEAKKQRKRRLVDQREKEKAEHYIAYAPADAYSEAGLAVDRGFIDAAKSAAVDISGDDDKSLYKAQHKKVWDRKTKKFIGQSGDDPAKKRIRTEDGTWLPASYKSGRYETWQQQQKTHYKHDDGEDDGESGNANKTPLGSRYRPGQKKFGFKKKSRGRGNHEGGQQKQAPKNELKSKDAMFKERKKKAKVMEFQNQRRIANAKKRPAQKK</sequence>
<dbReference type="SMART" id="SM01123">
    <property type="entry name" value="DBP10CT"/>
    <property type="match status" value="1"/>
</dbReference>
<dbReference type="InterPro" id="IPR012541">
    <property type="entry name" value="DBP10_C"/>
</dbReference>
<dbReference type="Proteomes" id="UP000095287">
    <property type="component" value="Unplaced"/>
</dbReference>
<evidence type="ECO:0000313" key="4">
    <source>
        <dbReference type="WBParaSite" id="L893_g23846.t1"/>
    </source>
</evidence>